<gene>
    <name evidence="3" type="ORF">BVC80_1695g12</name>
</gene>
<dbReference type="FunCoup" id="A0A200Q020">
    <property type="interactions" value="109"/>
</dbReference>
<proteinExistence type="predicted"/>
<feature type="transmembrane region" description="Helical" evidence="1">
    <location>
        <begin position="134"/>
        <end position="155"/>
    </location>
</feature>
<protein>
    <recommendedName>
        <fullName evidence="2">DUF1279 domain-containing protein</fullName>
    </recommendedName>
</protein>
<dbReference type="Proteomes" id="UP000195402">
    <property type="component" value="Unassembled WGS sequence"/>
</dbReference>
<reference evidence="3 4" key="1">
    <citation type="journal article" date="2017" name="Mol. Plant">
        <title>The Genome of Medicinal Plant Macleaya cordata Provides New Insights into Benzylisoquinoline Alkaloids Metabolism.</title>
        <authorList>
            <person name="Liu X."/>
            <person name="Liu Y."/>
            <person name="Huang P."/>
            <person name="Ma Y."/>
            <person name="Qing Z."/>
            <person name="Tang Q."/>
            <person name="Cao H."/>
            <person name="Cheng P."/>
            <person name="Zheng Y."/>
            <person name="Yuan Z."/>
            <person name="Zhou Y."/>
            <person name="Liu J."/>
            <person name="Tang Z."/>
            <person name="Zhuo Y."/>
            <person name="Zhang Y."/>
            <person name="Yu L."/>
            <person name="Huang J."/>
            <person name="Yang P."/>
            <person name="Peng Q."/>
            <person name="Zhang J."/>
            <person name="Jiang W."/>
            <person name="Zhang Z."/>
            <person name="Lin K."/>
            <person name="Ro D.K."/>
            <person name="Chen X."/>
            <person name="Xiong X."/>
            <person name="Shang Y."/>
            <person name="Huang S."/>
            <person name="Zeng J."/>
        </authorList>
    </citation>
    <scope>NUCLEOTIDE SEQUENCE [LARGE SCALE GENOMIC DNA]</scope>
    <source>
        <strain evidence="4">cv. BLH2017</strain>
        <tissue evidence="3">Root</tissue>
    </source>
</reference>
<dbReference type="OMA" id="CECERIC"/>
<dbReference type="OrthoDB" id="426386at2759"/>
<dbReference type="AlphaFoldDB" id="A0A200Q020"/>
<dbReference type="PANTHER" id="PTHR21377">
    <property type="entry name" value="PROTEIN FAM210B, MITOCHONDRIAL"/>
    <property type="match status" value="1"/>
</dbReference>
<dbReference type="InterPro" id="IPR009688">
    <property type="entry name" value="FAM210A/B-like_dom"/>
</dbReference>
<evidence type="ECO:0000259" key="2">
    <source>
        <dbReference type="Pfam" id="PF06916"/>
    </source>
</evidence>
<evidence type="ECO:0000313" key="3">
    <source>
        <dbReference type="EMBL" id="OVA03813.1"/>
    </source>
</evidence>
<comment type="caution">
    <text evidence="3">The sequence shown here is derived from an EMBL/GenBank/DDBJ whole genome shotgun (WGS) entry which is preliminary data.</text>
</comment>
<keyword evidence="1" id="KW-0812">Transmembrane</keyword>
<dbReference type="InterPro" id="IPR045866">
    <property type="entry name" value="FAM210A/B-like"/>
</dbReference>
<accession>A0A200Q020</accession>
<feature type="transmembrane region" description="Helical" evidence="1">
    <location>
        <begin position="20"/>
        <end position="37"/>
    </location>
</feature>
<keyword evidence="1" id="KW-0472">Membrane</keyword>
<organism evidence="3 4">
    <name type="scientific">Macleaya cordata</name>
    <name type="common">Five-seeded plume-poppy</name>
    <name type="synonym">Bocconia cordata</name>
    <dbReference type="NCBI Taxonomy" id="56857"/>
    <lineage>
        <taxon>Eukaryota</taxon>
        <taxon>Viridiplantae</taxon>
        <taxon>Streptophyta</taxon>
        <taxon>Embryophyta</taxon>
        <taxon>Tracheophyta</taxon>
        <taxon>Spermatophyta</taxon>
        <taxon>Magnoliopsida</taxon>
        <taxon>Ranunculales</taxon>
        <taxon>Papaveraceae</taxon>
        <taxon>Papaveroideae</taxon>
        <taxon>Macleaya</taxon>
    </lineage>
</organism>
<name>A0A200Q020_MACCD</name>
<dbReference type="PANTHER" id="PTHR21377:SF0">
    <property type="entry name" value="PROTEIN FAM210B, MITOCHONDRIAL"/>
    <property type="match status" value="1"/>
</dbReference>
<dbReference type="STRING" id="56857.A0A200Q020"/>
<evidence type="ECO:0000313" key="4">
    <source>
        <dbReference type="Proteomes" id="UP000195402"/>
    </source>
</evidence>
<sequence length="165" mass="18464">MAFKGKFREFMMNYGKVAMGVHFSVSTASITGLYIAIKNNIDVESFFNKVGITGVSSKDEEEFDKIETSVPPPPEKWDGFVVEERQELPYIPLDHHHHQTMLMNEEKKEKKNRTAELATSSGGALALAALCNKVLLPVGVPITFFLTPPIARFLARRRISKNHGS</sequence>
<keyword evidence="1" id="KW-1133">Transmembrane helix</keyword>
<dbReference type="GO" id="GO:0005739">
    <property type="term" value="C:mitochondrion"/>
    <property type="evidence" value="ECO:0007669"/>
    <property type="project" value="TreeGrafter"/>
</dbReference>
<dbReference type="Pfam" id="PF06916">
    <property type="entry name" value="FAM210A-B_dom"/>
    <property type="match status" value="1"/>
</dbReference>
<dbReference type="EMBL" id="MVGT01003506">
    <property type="protein sequence ID" value="OVA03813.1"/>
    <property type="molecule type" value="Genomic_DNA"/>
</dbReference>
<keyword evidence="4" id="KW-1185">Reference proteome</keyword>
<evidence type="ECO:0000256" key="1">
    <source>
        <dbReference type="SAM" id="Phobius"/>
    </source>
</evidence>
<dbReference type="InParanoid" id="A0A200Q020"/>
<feature type="domain" description="DUF1279" evidence="2">
    <location>
        <begin position="6"/>
        <end position="148"/>
    </location>
</feature>